<proteinExistence type="predicted"/>
<protein>
    <submittedName>
        <fullName evidence="1">Uncharacterized protein</fullName>
    </submittedName>
</protein>
<organism evidence="1 2">
    <name type="scientific">Roseibium aggregatum</name>
    <dbReference type="NCBI Taxonomy" id="187304"/>
    <lineage>
        <taxon>Bacteria</taxon>
        <taxon>Pseudomonadati</taxon>
        <taxon>Pseudomonadota</taxon>
        <taxon>Alphaproteobacteria</taxon>
        <taxon>Hyphomicrobiales</taxon>
        <taxon>Stappiaceae</taxon>
        <taxon>Roseibium</taxon>
    </lineage>
</organism>
<dbReference type="RefSeq" id="WP_145903962.1">
    <property type="nucleotide sequence ID" value="NZ_CXST01000006.1"/>
</dbReference>
<evidence type="ECO:0000313" key="1">
    <source>
        <dbReference type="EMBL" id="CTQ47322.1"/>
    </source>
</evidence>
<dbReference type="AlphaFoldDB" id="A0A0M6YB72"/>
<evidence type="ECO:0000313" key="2">
    <source>
        <dbReference type="Proteomes" id="UP000048926"/>
    </source>
</evidence>
<name>A0A0M6YB72_9HYPH</name>
<accession>A0A0M6YB72</accession>
<gene>
    <name evidence="1" type="ORF">LAL4801_05784</name>
</gene>
<dbReference type="Proteomes" id="UP000048926">
    <property type="component" value="Unassembled WGS sequence"/>
</dbReference>
<sequence length="72" mass="7802">MTSEYHQPTTKFSRYECDGYSLQVDEKTGRWKFVTPENVALASFPSTLPPECLAGLVDVHVAAVGAGKKVAA</sequence>
<keyword evidence="2" id="KW-1185">Reference proteome</keyword>
<reference evidence="2" key="1">
    <citation type="submission" date="2015-07" db="EMBL/GenBank/DDBJ databases">
        <authorList>
            <person name="Rodrigo-Torres Lidia"/>
            <person name="Arahal R.David."/>
        </authorList>
    </citation>
    <scope>NUCLEOTIDE SEQUENCE [LARGE SCALE GENOMIC DNA]</scope>
    <source>
        <strain evidence="2">CECT 4801</strain>
    </source>
</reference>
<dbReference type="EMBL" id="CXST01000006">
    <property type="protein sequence ID" value="CTQ47322.1"/>
    <property type="molecule type" value="Genomic_DNA"/>
</dbReference>